<dbReference type="Proteomes" id="UP000622687">
    <property type="component" value="Unassembled WGS sequence"/>
</dbReference>
<accession>A0A934HV60</accession>
<dbReference type="NCBIfam" id="NF004466">
    <property type="entry name" value="PRK05788.1-4"/>
    <property type="match status" value="1"/>
</dbReference>
<evidence type="ECO:0000313" key="4">
    <source>
        <dbReference type="EMBL" id="MBI6871157.1"/>
    </source>
</evidence>
<name>A0A934HV60_9CLOT</name>
<dbReference type="EMBL" id="JAEEGB010000001">
    <property type="protein sequence ID" value="MBI6871157.1"/>
    <property type="molecule type" value="Genomic_DNA"/>
</dbReference>
<dbReference type="SUPFAM" id="SSF159664">
    <property type="entry name" value="CobE/GbiG C-terminal domain-like"/>
    <property type="match status" value="1"/>
</dbReference>
<protein>
    <submittedName>
        <fullName evidence="4">Cobalt-precorrin 5A hydrolase</fullName>
        <ecNumber evidence="4">3.7.1.12</ecNumber>
    </submittedName>
</protein>
<evidence type="ECO:0000259" key="2">
    <source>
        <dbReference type="Pfam" id="PF11760"/>
    </source>
</evidence>
<proteinExistence type="predicted"/>
<evidence type="ECO:0000259" key="1">
    <source>
        <dbReference type="Pfam" id="PF01890"/>
    </source>
</evidence>
<feature type="domain" description="Cobalamin biosynthesis central region" evidence="3">
    <location>
        <begin position="127"/>
        <end position="191"/>
    </location>
</feature>
<evidence type="ECO:0000313" key="5">
    <source>
        <dbReference type="Proteomes" id="UP000622687"/>
    </source>
</evidence>
<dbReference type="SUPFAM" id="SSF159672">
    <property type="entry name" value="CbiG N-terminal domain-like"/>
    <property type="match status" value="1"/>
</dbReference>
<dbReference type="GO" id="GO:0009236">
    <property type="term" value="P:cobalamin biosynthetic process"/>
    <property type="evidence" value="ECO:0007669"/>
    <property type="project" value="InterPro"/>
</dbReference>
<keyword evidence="4" id="KW-0378">Hydrolase</keyword>
<sequence>MKIAVISVTKSGDAIAEKLKNFLDIELYSKELIENFRLKEITEKLMKEYKAIIFISSTGIAVRAIAEYITSKDKDPAIVVVDNSSNFAISLLSGHLGGANELTLQVSKILNSIPVITTATDNLGVEAPDIIAKNNDLIIDNLKDAKQIAALLVNKEKVGFIDLKSKISLPKGYTENFDGVKGLVYVTHNLNEDIHELNNIEKNNKLNEKVKGIDALKLIRKDIVLGIGCRKNFEPEKMRDTVEKLLKEKNVDKRAVKFIGTVEIKKDEKAILKLGEHLGCKVKIFSIEELKKTQYKYEGSNFVEKTIGVRAVCEPCVELLGARLVSEKIKANGMTMCIGELDTF</sequence>
<dbReference type="EC" id="3.7.1.12" evidence="4"/>
<dbReference type="PANTHER" id="PTHR37477:SF1">
    <property type="entry name" value="COBALT-PRECORRIN-5A HYDROLASE"/>
    <property type="match status" value="1"/>
</dbReference>
<evidence type="ECO:0000259" key="3">
    <source>
        <dbReference type="Pfam" id="PF11761"/>
    </source>
</evidence>
<comment type="caution">
    <text evidence="4">The sequence shown here is derived from an EMBL/GenBank/DDBJ whole genome shotgun (WGS) entry which is preliminary data.</text>
</comment>
<feature type="domain" description="CobE/GbiG C-terminal" evidence="1">
    <location>
        <begin position="223"/>
        <end position="338"/>
    </location>
</feature>
<dbReference type="Pfam" id="PF11760">
    <property type="entry name" value="CbiG_N"/>
    <property type="match status" value="1"/>
</dbReference>
<dbReference type="RefSeq" id="WP_211140621.1">
    <property type="nucleotide sequence ID" value="NZ_JAEEGB010000001.1"/>
</dbReference>
<keyword evidence="5" id="KW-1185">Reference proteome</keyword>
<dbReference type="Pfam" id="PF01890">
    <property type="entry name" value="CbiG_C"/>
    <property type="match status" value="1"/>
</dbReference>
<dbReference type="InterPro" id="IPR038029">
    <property type="entry name" value="GbiG_N_sf"/>
</dbReference>
<gene>
    <name evidence="4" type="primary">cbiG</name>
    <name evidence="4" type="ORF">I6U51_00370</name>
</gene>
<dbReference type="AlphaFoldDB" id="A0A934HV60"/>
<dbReference type="InterPro" id="IPR021745">
    <property type="entry name" value="CbiG_mid"/>
</dbReference>
<dbReference type="GO" id="GO:0043779">
    <property type="term" value="F:cobalt-precorrin-5A acetaldehyde-lyase activity"/>
    <property type="evidence" value="ECO:0007669"/>
    <property type="project" value="UniProtKB-EC"/>
</dbReference>
<dbReference type="InterPro" id="IPR021744">
    <property type="entry name" value="CbiG_N"/>
</dbReference>
<reference evidence="4" key="1">
    <citation type="submission" date="2020-12" db="EMBL/GenBank/DDBJ databases">
        <title>Clostridium thailandense sp. nov., a novel acetogenic bacterium isolated from peat land soil in Thailand.</title>
        <authorList>
            <person name="Chaikitkaew S."/>
            <person name="Birkeland N.K."/>
        </authorList>
    </citation>
    <scope>NUCLEOTIDE SEQUENCE</scope>
    <source>
        <strain evidence="4">DSM 17425</strain>
    </source>
</reference>
<organism evidence="4 5">
    <name type="scientific">Clostridium aciditolerans</name>
    <dbReference type="NCBI Taxonomy" id="339861"/>
    <lineage>
        <taxon>Bacteria</taxon>
        <taxon>Bacillati</taxon>
        <taxon>Bacillota</taxon>
        <taxon>Clostridia</taxon>
        <taxon>Eubacteriales</taxon>
        <taxon>Clostridiaceae</taxon>
        <taxon>Clostridium</taxon>
    </lineage>
</organism>
<dbReference type="Gene3D" id="3.40.50.11220">
    <property type="match status" value="1"/>
</dbReference>
<dbReference type="PANTHER" id="PTHR37477">
    <property type="entry name" value="COBALT-PRECORRIN-5A HYDROLASE"/>
    <property type="match status" value="1"/>
</dbReference>
<dbReference type="Gene3D" id="3.30.420.180">
    <property type="entry name" value="CobE/GbiG C-terminal domain"/>
    <property type="match status" value="1"/>
</dbReference>
<dbReference type="InterPro" id="IPR036518">
    <property type="entry name" value="CobE/GbiG_C_sf"/>
</dbReference>
<dbReference type="Pfam" id="PF11761">
    <property type="entry name" value="CbiG_mid"/>
    <property type="match status" value="1"/>
</dbReference>
<dbReference type="InterPro" id="IPR002750">
    <property type="entry name" value="CobE/GbiG_C"/>
</dbReference>
<dbReference type="InterPro" id="IPR052553">
    <property type="entry name" value="CbiG_hydrolase"/>
</dbReference>
<feature type="domain" description="Cobalamin synthesis G N-terminal" evidence="2">
    <location>
        <begin position="41"/>
        <end position="121"/>
    </location>
</feature>